<evidence type="ECO:0000313" key="1">
    <source>
        <dbReference type="EMBL" id="QJA71172.1"/>
    </source>
</evidence>
<organism evidence="1">
    <name type="scientific">viral metagenome</name>
    <dbReference type="NCBI Taxonomy" id="1070528"/>
    <lineage>
        <taxon>unclassified sequences</taxon>
        <taxon>metagenomes</taxon>
        <taxon>organismal metagenomes</taxon>
    </lineage>
</organism>
<dbReference type="AlphaFoldDB" id="A0A6M3JQ38"/>
<accession>A0A6M3JQ38</accession>
<name>A0A6M3JQ38_9ZZZZ</name>
<dbReference type="EMBL" id="MT141851">
    <property type="protein sequence ID" value="QJA71172.1"/>
    <property type="molecule type" value="Genomic_DNA"/>
</dbReference>
<sequence length="131" mass="14526">MAKGKKVSEVKVEKVSEVEEVKEVKEVKVEEVKEVKKARLPSLSLSDLHKAYGTIDSQGGTYEDLAAHLGRPLGSVVQRVNVLRKRLKEEHEIKLEPLTRKTGNRRGRAKEDLAEIAAEIKAKQANVASMG</sequence>
<protein>
    <submittedName>
        <fullName evidence="1">Uncharacterized protein</fullName>
    </submittedName>
</protein>
<reference evidence="1" key="1">
    <citation type="submission" date="2020-03" db="EMBL/GenBank/DDBJ databases">
        <title>The deep terrestrial virosphere.</title>
        <authorList>
            <person name="Holmfeldt K."/>
            <person name="Nilsson E."/>
            <person name="Simone D."/>
            <person name="Lopez-Fernandez M."/>
            <person name="Wu X."/>
            <person name="de Brujin I."/>
            <person name="Lundin D."/>
            <person name="Andersson A."/>
            <person name="Bertilsson S."/>
            <person name="Dopson M."/>
        </authorList>
    </citation>
    <scope>NUCLEOTIDE SEQUENCE</scope>
    <source>
        <strain evidence="1">MM415A03350</strain>
    </source>
</reference>
<gene>
    <name evidence="1" type="ORF">MM415A03350_0010</name>
</gene>
<proteinExistence type="predicted"/>